<organism evidence="1 2">
    <name type="scientific">Diploscapter pachys</name>
    <dbReference type="NCBI Taxonomy" id="2018661"/>
    <lineage>
        <taxon>Eukaryota</taxon>
        <taxon>Metazoa</taxon>
        <taxon>Ecdysozoa</taxon>
        <taxon>Nematoda</taxon>
        <taxon>Chromadorea</taxon>
        <taxon>Rhabditida</taxon>
        <taxon>Rhabditina</taxon>
        <taxon>Rhabditomorpha</taxon>
        <taxon>Rhabditoidea</taxon>
        <taxon>Rhabditidae</taxon>
        <taxon>Diploscapter</taxon>
    </lineage>
</organism>
<gene>
    <name evidence="1" type="ORF">WR25_21034</name>
</gene>
<evidence type="ECO:0000313" key="1">
    <source>
        <dbReference type="EMBL" id="PAV86438.1"/>
    </source>
</evidence>
<dbReference type="AlphaFoldDB" id="A0A2A2LK51"/>
<keyword evidence="2" id="KW-1185">Reference proteome</keyword>
<sequence>MHNFFATAKKNCKTYDIIRKMTGKEVHRSEFTDLDETFRIEVFDDEDHGGLHMLSENGNLSKVQDDLITQVILGHLPQELDFYGRDSRQQQTVSLSLPLQLPVRTL</sequence>
<dbReference type="Proteomes" id="UP000218231">
    <property type="component" value="Unassembled WGS sequence"/>
</dbReference>
<accession>A0A2A2LK51</accession>
<reference evidence="1 2" key="1">
    <citation type="journal article" date="2017" name="Curr. Biol.">
        <title>Genome architecture and evolution of a unichromosomal asexual nematode.</title>
        <authorList>
            <person name="Fradin H."/>
            <person name="Zegar C."/>
            <person name="Gutwein M."/>
            <person name="Lucas J."/>
            <person name="Kovtun M."/>
            <person name="Corcoran D."/>
            <person name="Baugh L.R."/>
            <person name="Kiontke K."/>
            <person name="Gunsalus K."/>
            <person name="Fitch D.H."/>
            <person name="Piano F."/>
        </authorList>
    </citation>
    <scope>NUCLEOTIDE SEQUENCE [LARGE SCALE GENOMIC DNA]</scope>
    <source>
        <strain evidence="1">PF1309</strain>
    </source>
</reference>
<dbReference type="EMBL" id="LIAE01006665">
    <property type="protein sequence ID" value="PAV86438.1"/>
    <property type="molecule type" value="Genomic_DNA"/>
</dbReference>
<evidence type="ECO:0000313" key="2">
    <source>
        <dbReference type="Proteomes" id="UP000218231"/>
    </source>
</evidence>
<name>A0A2A2LK51_9BILA</name>
<proteinExistence type="predicted"/>
<comment type="caution">
    <text evidence="1">The sequence shown here is derived from an EMBL/GenBank/DDBJ whole genome shotgun (WGS) entry which is preliminary data.</text>
</comment>
<protein>
    <submittedName>
        <fullName evidence="1">Uncharacterized protein</fullName>
    </submittedName>
</protein>